<gene>
    <name evidence="2" type="ORF">H8D96_13580</name>
</gene>
<organism evidence="2 3">
    <name type="scientific">Candidatus Desulfatibia vada</name>
    <dbReference type="NCBI Taxonomy" id="2841696"/>
    <lineage>
        <taxon>Bacteria</taxon>
        <taxon>Pseudomonadati</taxon>
        <taxon>Thermodesulfobacteriota</taxon>
        <taxon>Desulfobacteria</taxon>
        <taxon>Desulfobacterales</taxon>
        <taxon>Desulfobacterales incertae sedis</taxon>
        <taxon>Candidatus Desulfatibia</taxon>
    </lineage>
</organism>
<dbReference type="AlphaFoldDB" id="A0A8J6TMV2"/>
<evidence type="ECO:0000313" key="3">
    <source>
        <dbReference type="Proteomes" id="UP000605201"/>
    </source>
</evidence>
<protein>
    <submittedName>
        <fullName evidence="2">Uncharacterized protein</fullName>
    </submittedName>
</protein>
<dbReference type="Proteomes" id="UP000605201">
    <property type="component" value="Unassembled WGS sequence"/>
</dbReference>
<dbReference type="SUPFAM" id="SSF52266">
    <property type="entry name" value="SGNH hydrolase"/>
    <property type="match status" value="1"/>
</dbReference>
<name>A0A8J6TMV2_9BACT</name>
<dbReference type="EMBL" id="JACNIG010000255">
    <property type="protein sequence ID" value="MBC8432936.1"/>
    <property type="molecule type" value="Genomic_DNA"/>
</dbReference>
<proteinExistence type="predicted"/>
<keyword evidence="1" id="KW-0472">Membrane</keyword>
<comment type="caution">
    <text evidence="2">The sequence shown here is derived from an EMBL/GenBank/DDBJ whole genome shotgun (WGS) entry which is preliminary data.</text>
</comment>
<evidence type="ECO:0000256" key="1">
    <source>
        <dbReference type="SAM" id="Phobius"/>
    </source>
</evidence>
<reference evidence="2 3" key="1">
    <citation type="submission" date="2020-08" db="EMBL/GenBank/DDBJ databases">
        <title>Bridging the membrane lipid divide: bacteria of the FCB group superphylum have the potential to synthesize archaeal ether lipids.</title>
        <authorList>
            <person name="Villanueva L."/>
            <person name="Von Meijenfeldt F.A.B."/>
            <person name="Westbye A.B."/>
            <person name="Yadav S."/>
            <person name="Hopmans E.C."/>
            <person name="Dutilh B.E."/>
            <person name="Sinninghe Damste J.S."/>
        </authorList>
    </citation>
    <scope>NUCLEOTIDE SEQUENCE [LARGE SCALE GENOMIC DNA]</scope>
    <source>
        <strain evidence="2">NIOZ-UU17</strain>
    </source>
</reference>
<feature type="transmembrane region" description="Helical" evidence="1">
    <location>
        <begin position="7"/>
        <end position="25"/>
    </location>
</feature>
<keyword evidence="1" id="KW-1133">Transmembrane helix</keyword>
<accession>A0A8J6TMV2</accession>
<evidence type="ECO:0000313" key="2">
    <source>
        <dbReference type="EMBL" id="MBC8432936.1"/>
    </source>
</evidence>
<sequence>MKRQNDHTLLSAFFVCNFLLIFYLFSIHYQSLTKNDDLSYNKIINQFKKKSPKILFLGDSHTGTDISKDELDEKYFNFAHGSDNIRQMFLKLDYAIKTKTSIQYVVIPLDYHTFSAYRHRNRSFSRDINYTTNYPLIADLYGINKLSAFKELLSRYIPLLSVQNWEKYFLILTTKGEEKIFHEEKIKNANWDQLTQSERVMQTKTRVKEQLSEPIVVKDMVNIFDKFIAYCETKNTKLIGVRFPVSAEYIRTSGQYGISKAIKIFEERKNKFHFYLDYYVLFKNNPEFFINSDHLSTKGAEVFTKILMRDIDTRLKNDQ</sequence>
<keyword evidence="1" id="KW-0812">Transmembrane</keyword>